<feature type="compositionally biased region" description="Polar residues" evidence="13">
    <location>
        <begin position="1818"/>
        <end position="1831"/>
    </location>
</feature>
<keyword evidence="11" id="KW-0325">Glycoprotein</keyword>
<feature type="domain" description="Cadherin" evidence="16">
    <location>
        <begin position="914"/>
        <end position="1021"/>
    </location>
</feature>
<name>A0A6P4ZZD6_BRABE</name>
<dbReference type="OrthoDB" id="10029135at2759"/>
<organism evidence="17 18">
    <name type="scientific">Branchiostoma belcheri</name>
    <name type="common">Amphioxus</name>
    <dbReference type="NCBI Taxonomy" id="7741"/>
    <lineage>
        <taxon>Eukaryota</taxon>
        <taxon>Metazoa</taxon>
        <taxon>Chordata</taxon>
        <taxon>Cephalochordata</taxon>
        <taxon>Leptocardii</taxon>
        <taxon>Amphioxiformes</taxon>
        <taxon>Branchiostomatidae</taxon>
        <taxon>Branchiostoma</taxon>
    </lineage>
</organism>
<keyword evidence="17" id="KW-1185">Reference proteome</keyword>
<feature type="signal peptide" evidence="15">
    <location>
        <begin position="1"/>
        <end position="25"/>
    </location>
</feature>
<feature type="domain" description="Cadherin" evidence="16">
    <location>
        <begin position="607"/>
        <end position="712"/>
    </location>
</feature>
<dbReference type="PANTHER" id="PTHR24026">
    <property type="entry name" value="FAT ATYPICAL CADHERIN-RELATED"/>
    <property type="match status" value="1"/>
</dbReference>
<dbReference type="FunFam" id="2.60.40.60:FF:000057">
    <property type="entry name" value="protocadherin-15 isoform X1"/>
    <property type="match status" value="1"/>
</dbReference>
<feature type="domain" description="Cadherin" evidence="16">
    <location>
        <begin position="498"/>
        <end position="606"/>
    </location>
</feature>
<evidence type="ECO:0000256" key="13">
    <source>
        <dbReference type="SAM" id="MobiDB-lite"/>
    </source>
</evidence>
<dbReference type="PROSITE" id="PS50268">
    <property type="entry name" value="CADHERIN_2"/>
    <property type="match status" value="11"/>
</dbReference>
<comment type="subcellular location">
    <subcellularLocation>
        <location evidence="1">Membrane</location>
        <topology evidence="1">Single-pass membrane protein</topology>
    </subcellularLocation>
</comment>
<keyword evidence="3 14" id="KW-0812">Transmembrane</keyword>
<evidence type="ECO:0000259" key="16">
    <source>
        <dbReference type="PROSITE" id="PS50268"/>
    </source>
</evidence>
<evidence type="ECO:0000256" key="5">
    <source>
        <dbReference type="ARBA" id="ARBA00022737"/>
    </source>
</evidence>
<keyword evidence="10" id="KW-1015">Disulfide bond</keyword>
<evidence type="ECO:0000256" key="7">
    <source>
        <dbReference type="ARBA" id="ARBA00022889"/>
    </source>
</evidence>
<gene>
    <name evidence="18" type="primary">LOC109478954</name>
</gene>
<dbReference type="InterPro" id="IPR002126">
    <property type="entry name" value="Cadherin-like_dom"/>
</dbReference>
<dbReference type="RefSeq" id="XP_019636332.1">
    <property type="nucleotide sequence ID" value="XM_019780773.1"/>
</dbReference>
<dbReference type="PROSITE" id="PS00232">
    <property type="entry name" value="CADHERIN_1"/>
    <property type="match status" value="5"/>
</dbReference>
<evidence type="ECO:0000256" key="14">
    <source>
        <dbReference type="SAM" id="Phobius"/>
    </source>
</evidence>
<dbReference type="SMART" id="SM00112">
    <property type="entry name" value="CA"/>
    <property type="match status" value="11"/>
</dbReference>
<dbReference type="InterPro" id="IPR030718">
    <property type="entry name" value="EC_dom_sf"/>
</dbReference>
<evidence type="ECO:0000256" key="9">
    <source>
        <dbReference type="ARBA" id="ARBA00023136"/>
    </source>
</evidence>
<feature type="compositionally biased region" description="Polar residues" evidence="13">
    <location>
        <begin position="1642"/>
        <end position="1660"/>
    </location>
</feature>
<dbReference type="FunFam" id="2.60.40.60:FF:000068">
    <property type="entry name" value="Desmoglein 1"/>
    <property type="match status" value="1"/>
</dbReference>
<evidence type="ECO:0000256" key="4">
    <source>
        <dbReference type="ARBA" id="ARBA00022729"/>
    </source>
</evidence>
<dbReference type="GO" id="GO:0032420">
    <property type="term" value="C:stereocilium"/>
    <property type="evidence" value="ECO:0007669"/>
    <property type="project" value="InterPro"/>
</dbReference>
<proteinExistence type="predicted"/>
<feature type="domain" description="Cadherin" evidence="16">
    <location>
        <begin position="36"/>
        <end position="149"/>
    </location>
</feature>
<evidence type="ECO:0000256" key="1">
    <source>
        <dbReference type="ARBA" id="ARBA00004167"/>
    </source>
</evidence>
<feature type="region of interest" description="Disordered" evidence="13">
    <location>
        <begin position="1812"/>
        <end position="1853"/>
    </location>
</feature>
<feature type="domain" description="Cadherin" evidence="16">
    <location>
        <begin position="150"/>
        <end position="265"/>
    </location>
</feature>
<evidence type="ECO:0000256" key="8">
    <source>
        <dbReference type="ARBA" id="ARBA00022989"/>
    </source>
</evidence>
<evidence type="ECO:0000256" key="12">
    <source>
        <dbReference type="PROSITE-ProRule" id="PRU00043"/>
    </source>
</evidence>
<dbReference type="InterPro" id="IPR056989">
    <property type="entry name" value="PCDH15_12th_dom"/>
</dbReference>
<feature type="transmembrane region" description="Helical" evidence="14">
    <location>
        <begin position="1346"/>
        <end position="1369"/>
    </location>
</feature>
<dbReference type="Pfam" id="PF18432">
    <property type="entry name" value="ECD"/>
    <property type="match status" value="1"/>
</dbReference>
<keyword evidence="9 14" id="KW-0472">Membrane</keyword>
<dbReference type="Gene3D" id="2.60.40.60">
    <property type="entry name" value="Cadherins"/>
    <property type="match status" value="10"/>
</dbReference>
<dbReference type="InterPro" id="IPR015919">
    <property type="entry name" value="Cadherin-like_sf"/>
</dbReference>
<keyword evidence="6 12" id="KW-0106">Calcium</keyword>
<evidence type="ECO:0000313" key="17">
    <source>
        <dbReference type="Proteomes" id="UP000515135"/>
    </source>
</evidence>
<keyword evidence="7" id="KW-0130">Cell adhesion</keyword>
<feature type="compositionally biased region" description="Low complexity" evidence="13">
    <location>
        <begin position="1705"/>
        <end position="1725"/>
    </location>
</feature>
<dbReference type="SUPFAM" id="SSF49313">
    <property type="entry name" value="Cadherin-like"/>
    <property type="match status" value="11"/>
</dbReference>
<feature type="chain" id="PRO_5027976457" evidence="15">
    <location>
        <begin position="26"/>
        <end position="1853"/>
    </location>
</feature>
<keyword evidence="2" id="KW-0245">EGF-like domain</keyword>
<feature type="domain" description="Cadherin" evidence="16">
    <location>
        <begin position="714"/>
        <end position="815"/>
    </location>
</feature>
<protein>
    <submittedName>
        <fullName evidence="18">Protocadherin-15-like</fullName>
    </submittedName>
</protein>
<accession>A0A6P4ZZD6</accession>
<dbReference type="Proteomes" id="UP000515135">
    <property type="component" value="Unplaced"/>
</dbReference>
<keyword evidence="8 14" id="KW-1133">Transmembrane helix</keyword>
<feature type="domain" description="Cadherin" evidence="16">
    <location>
        <begin position="270"/>
        <end position="388"/>
    </location>
</feature>
<dbReference type="GO" id="GO:0005886">
    <property type="term" value="C:plasma membrane"/>
    <property type="evidence" value="ECO:0007669"/>
    <property type="project" value="UniProtKB-SubCell"/>
</dbReference>
<dbReference type="FunFam" id="2.60.40.60:FF:000024">
    <property type="entry name" value="FAT atypical cadherin 3"/>
    <property type="match status" value="1"/>
</dbReference>
<dbReference type="InterPro" id="IPR041149">
    <property type="entry name" value="EC_dom"/>
</dbReference>
<dbReference type="CDD" id="cd11304">
    <property type="entry name" value="Cadherin_repeat"/>
    <property type="match status" value="11"/>
</dbReference>
<dbReference type="KEGG" id="bbel:109478954"/>
<evidence type="ECO:0000256" key="11">
    <source>
        <dbReference type="ARBA" id="ARBA00023180"/>
    </source>
</evidence>
<sequence length="1853" mass="201422">MEAEVRLCWMLLVLGVLTSVLPTAAQQDCALRNSQAGPTTFAYVDENSPNGTVLVPYMDIVGETSGENATITLSLKNTPDSHWVILDPINQTLYLNVTGNNTLDRDGTAGNNGITSLRVTVVCVSNTWGTIEHPVTVVVTDLNDNAPQFHPDSYFVEVNELTPVGITILDGFSVTDLDGTNEIKFKIVENEDDPVADEFFNIPLPKTGAIVVSRQLDYDSMAPPRQYRLKVEAWDTADEQDPSKNTAHTIVTVNITDGDDLGPLFEPCCDPVTYMANVTEKTEPALLNPIPVSPNSITAVDQDKNIQPEEERPNIVYSFFTGNPSVYREYFSIDNSTGEVSLQRAVNREDYQMFSIVIKAEQDRNDPKPAYADLLITVLDLNDHTPQFEERGYVGFVAENTVTGTTVVTTQDGAEPLEIRAVDLDGTEVMYTLLNHTDKFRLRPVGDVQYLVITQSLDWEEQDTYELSVMASDGELTNTTTVVVTVVDRNDFTPQFHPPGPYITRLKDDALTGHVVYELNVTDSDGGAYGEVTFSILHVTNNGQNKFAVDGRNGTVTLEEESLLTGEVYTLTVMAADGAPQDERKSSVTTLEVRVIPANNQSRPTFDPARYYVSISEGAQIGTSLTTVHAFDAEGEPLHFVIADGNPNNTFNISRKVNATEEGQIILNRELDREDISEYTLIVLVDDGNENGTATATVEVVVTDINDNNPIFNSSFPTEFTIQEEQDPNPPVYIGMVEATDADIGAKGEVEYHLVSSSFEITPEGAIYATQKLDREEQDQYILVVTANDKAPDGRSSSITLTVNVTDINDNSPQFPQDLYEVVLDENANVTVLLTLQATDADLDPSLTYSIADGDTSLFTVDSTTGQLSNLQPLDYEVGHEYTLVVQADDGENQGNTTVVVAVNDLNEFGPLFSQDVYSAEVLDNAVVGTNITTVNATDNDVKGTPSSQVLYRLADEDSMAAGLFRVDRDTGVVTTRVNLRESPGDTYQLVVEAYDGGDPVMSSQATVSITVLSSDTRPVFQKNLYEVPSLSENTPVGTDVVSVFAEGAATYNIERGNNAGIFRIDSGGVVYVNKTLDHETVVSYRLLIRAYSDEPLRKRRRRATEADDPDYAEILITLQDENDNPPVFTQEEYITGVTENIGTFASILKVEATDSDSGNFSTVHYSLKPSGEEDYTGNFAIEGSTGVIKAAVPFTGKMGKVLTVTVEASDGNNIASAQVLVAVMSEDNKVILVGNAPATMVDENRDKLLSLLSNITGGVAVIDNISPSVQAGTVDATKTEVGFYILDKETNQPMSKERILEILASKMDEINKLFGSFFPGDEVLEVRAPEERQVMTTSLSFTEGALIALGCLIFLASVVGIIVIIITWRRRKNALMRKNRLLYIPNYNAYEELDGTNTNGGVPYLRAYESQEVAMEIPEGTDPNEQDVVFQAEDGSFYAIQMRNPVFDKGPLLYSSLGSGWSMLYEADTPTSSGTYTYNIPKIPFRCRRVPVTVAPLISCHHVPMASSESVDTDFESANVPPPYPPGPPPDFFDRDSIIAIDADASSSEGEDSPVSLFSTSSGPLLTVPQKYHVPIGCVRTPSGSFHSPLSGQTPTSGRTSFSSHPLPSSATYSKFGGPSIPSFPTSGYTSVGGTPIPSIPCSTGTPFSSPARSGISQNAPPPSTTAHLPSRREFRTARGVPVRIVPLTLASPVPRNGRKSSESGRSMSSSAGDSSSAESGGDSPRQGRPRRRKSSFKEIVDKISFVDNRSEQRLISEDEPQITPYDEVADVEVESTAFRGSHDVQLNPATKYQSTMMSTFKAPTAEDLDIVPYEGPTSQPQQNKQSTPPAGQGGDRLKGRHDAQGVPITLL</sequence>
<evidence type="ECO:0000256" key="2">
    <source>
        <dbReference type="ARBA" id="ARBA00022536"/>
    </source>
</evidence>
<dbReference type="PRINTS" id="PR00205">
    <property type="entry name" value="CADHERIN"/>
</dbReference>
<evidence type="ECO:0000313" key="18">
    <source>
        <dbReference type="RefSeq" id="XP_019636332.1"/>
    </source>
</evidence>
<dbReference type="PANTHER" id="PTHR24026:SF49">
    <property type="entry name" value="PROTOCADHERIN FAT 3"/>
    <property type="match status" value="1"/>
</dbReference>
<dbReference type="FunFam" id="2.60.40.60:FF:000047">
    <property type="entry name" value="protocadherin-15 isoform X1"/>
    <property type="match status" value="1"/>
</dbReference>
<feature type="region of interest" description="Disordered" evidence="13">
    <location>
        <begin position="1639"/>
        <end position="1737"/>
    </location>
</feature>
<dbReference type="GO" id="GO:0007605">
    <property type="term" value="P:sensory perception of sound"/>
    <property type="evidence" value="ECO:0007669"/>
    <property type="project" value="InterPro"/>
</dbReference>
<dbReference type="Pfam" id="PF23206">
    <property type="entry name" value="PCDH15_12th"/>
    <property type="match status" value="1"/>
</dbReference>
<evidence type="ECO:0000256" key="10">
    <source>
        <dbReference type="ARBA" id="ARBA00023157"/>
    </source>
</evidence>
<keyword evidence="5" id="KW-0677">Repeat</keyword>
<feature type="domain" description="Cadherin" evidence="16">
    <location>
        <begin position="389"/>
        <end position="496"/>
    </location>
</feature>
<evidence type="ECO:0000256" key="6">
    <source>
        <dbReference type="ARBA" id="ARBA00022837"/>
    </source>
</evidence>
<feature type="domain" description="Cadherin" evidence="16">
    <location>
        <begin position="1040"/>
        <end position="1129"/>
    </location>
</feature>
<dbReference type="Pfam" id="PF00028">
    <property type="entry name" value="Cadherin"/>
    <property type="match status" value="7"/>
</dbReference>
<feature type="domain" description="Cadherin" evidence="16">
    <location>
        <begin position="1130"/>
        <end position="1240"/>
    </location>
</feature>
<evidence type="ECO:0000256" key="3">
    <source>
        <dbReference type="ARBA" id="ARBA00022692"/>
    </source>
</evidence>
<keyword evidence="4 15" id="KW-0732">Signal</keyword>
<dbReference type="InterPro" id="IPR020894">
    <property type="entry name" value="Cadherin_CS"/>
</dbReference>
<feature type="region of interest" description="Disordered" evidence="13">
    <location>
        <begin position="1586"/>
        <end position="1608"/>
    </location>
</feature>
<dbReference type="FunFam" id="2.60.40.60:FF:000050">
    <property type="entry name" value="protocadherin-15 isoform X1"/>
    <property type="match status" value="1"/>
</dbReference>
<dbReference type="Gene3D" id="2.60.40.3430">
    <property type="match status" value="1"/>
</dbReference>
<dbReference type="GO" id="GO:0005509">
    <property type="term" value="F:calcium ion binding"/>
    <property type="evidence" value="ECO:0007669"/>
    <property type="project" value="UniProtKB-UniRule"/>
</dbReference>
<dbReference type="FunFam" id="2.60.40.60:FF:000048">
    <property type="entry name" value="protocadherin-15 isoform X1"/>
    <property type="match status" value="1"/>
</dbReference>
<evidence type="ECO:0000256" key="15">
    <source>
        <dbReference type="SAM" id="SignalP"/>
    </source>
</evidence>
<dbReference type="GeneID" id="109478954"/>
<dbReference type="FunFam" id="2.60.40.60:FF:000092">
    <property type="entry name" value="Protocadherin 8"/>
    <property type="match status" value="1"/>
</dbReference>
<feature type="domain" description="Cadherin" evidence="16">
    <location>
        <begin position="816"/>
        <end position="913"/>
    </location>
</feature>
<reference evidence="18" key="1">
    <citation type="submission" date="2025-08" db="UniProtKB">
        <authorList>
            <consortium name="RefSeq"/>
        </authorList>
    </citation>
    <scope>IDENTIFICATION</scope>
    <source>
        <tissue evidence="18">Gonad</tissue>
    </source>
</reference>
<dbReference type="GO" id="GO:0007156">
    <property type="term" value="P:homophilic cell adhesion via plasma membrane adhesion molecules"/>
    <property type="evidence" value="ECO:0007669"/>
    <property type="project" value="InterPro"/>
</dbReference>